<name>A0A9P6HAQ5_9AGAM</name>
<evidence type="ECO:0008006" key="4">
    <source>
        <dbReference type="Google" id="ProtNLM"/>
    </source>
</evidence>
<sequence length="727" mass="82374">MLMVTCAGCAFYACIAVAATIRSDCPFQTPLSILLPKILPWTREFFAHVRVRLGRWFTALLLRIERVEGHVRMVTLIGRLCKTFGGKTTTGKVIETVYDKHYSMKLSNPAFWRQDPLFTSPLPEGTAASAGFWLLENSTDFSAATAAAAAFPHFQWPSNHHSTTALIRLRDAYTECFRAPVFGRSARLKALQCASAYYVLYHAWLLWNTSNSCEAEGDKLPSDLPLDLLLLHKDSEEWRGYDLFEYLLRAEDRSVPVTSARFLSYIAPYWFCGDSDSALRFRSSRLHTLCELIAVLETSKALVPATLTDCLLCVGAAMDFPLHPEDLIRVDKSDYLVPTFRMVVEHIHDIVLAGSRRHRHAAQALEILLILVKHTTVPLVDSAWINVLLKRVAEVGMVGDKADEEFTLLLRLSARRTEEDATVDTELGGFVLVQGFGTDPQFLGTAITSAIPTADDTLFRKVMKNIRVCVERDYDWQDDAVYGGLVAIRDIHRLEPSLFDDETLQTLYDAMNPGNPFRVRQAAYDVMLVTRDQWFKSQMLRQRLEDFGFFKQLHCVAVETARSDYHQSFLMMMGILSEDVYWHSYLREAMDLWLPLRHGGPDHVIRILVNVGGLLLPQCGDGYTFPSFDEFLQKVVVDEWVAVPARPVHDLTADRLKPLAEVTKQFKELLFDGDHRRATLAAVQQVIPGLAQRRDNGYQGPGEDVCNIVEDLVAELQLPPKRRYTYD</sequence>
<dbReference type="EMBL" id="WIUZ02000011">
    <property type="protein sequence ID" value="KAF9782720.1"/>
    <property type="molecule type" value="Genomic_DNA"/>
</dbReference>
<keyword evidence="3" id="KW-1185">Reference proteome</keyword>
<feature type="signal peptide" evidence="1">
    <location>
        <begin position="1"/>
        <end position="18"/>
    </location>
</feature>
<accession>A0A9P6HAQ5</accession>
<protein>
    <recommendedName>
        <fullName evidence="4">Exportin-2 central domain-containing protein</fullName>
    </recommendedName>
</protein>
<gene>
    <name evidence="2" type="ORF">BJ322DRAFT_1072200</name>
</gene>
<reference evidence="2" key="1">
    <citation type="journal article" date="2020" name="Nat. Commun.">
        <title>Large-scale genome sequencing of mycorrhizal fungi provides insights into the early evolution of symbiotic traits.</title>
        <authorList>
            <person name="Miyauchi S."/>
            <person name="Kiss E."/>
            <person name="Kuo A."/>
            <person name="Drula E."/>
            <person name="Kohler A."/>
            <person name="Sanchez-Garcia M."/>
            <person name="Morin E."/>
            <person name="Andreopoulos B."/>
            <person name="Barry K.W."/>
            <person name="Bonito G."/>
            <person name="Buee M."/>
            <person name="Carver A."/>
            <person name="Chen C."/>
            <person name="Cichocki N."/>
            <person name="Clum A."/>
            <person name="Culley D."/>
            <person name="Crous P.W."/>
            <person name="Fauchery L."/>
            <person name="Girlanda M."/>
            <person name="Hayes R.D."/>
            <person name="Keri Z."/>
            <person name="LaButti K."/>
            <person name="Lipzen A."/>
            <person name="Lombard V."/>
            <person name="Magnuson J."/>
            <person name="Maillard F."/>
            <person name="Murat C."/>
            <person name="Nolan M."/>
            <person name="Ohm R.A."/>
            <person name="Pangilinan J."/>
            <person name="Pereira M.F."/>
            <person name="Perotto S."/>
            <person name="Peter M."/>
            <person name="Pfister S."/>
            <person name="Riley R."/>
            <person name="Sitrit Y."/>
            <person name="Stielow J.B."/>
            <person name="Szollosi G."/>
            <person name="Zifcakova L."/>
            <person name="Stursova M."/>
            <person name="Spatafora J.W."/>
            <person name="Tedersoo L."/>
            <person name="Vaario L.M."/>
            <person name="Yamada A."/>
            <person name="Yan M."/>
            <person name="Wang P."/>
            <person name="Xu J."/>
            <person name="Bruns T."/>
            <person name="Baldrian P."/>
            <person name="Vilgalys R."/>
            <person name="Dunand C."/>
            <person name="Henrissat B."/>
            <person name="Grigoriev I.V."/>
            <person name="Hibbett D."/>
            <person name="Nagy L.G."/>
            <person name="Martin F.M."/>
        </authorList>
    </citation>
    <scope>NUCLEOTIDE SEQUENCE</scope>
    <source>
        <strain evidence="2">UH-Tt-Lm1</strain>
    </source>
</reference>
<dbReference type="Proteomes" id="UP000736335">
    <property type="component" value="Unassembled WGS sequence"/>
</dbReference>
<organism evidence="2 3">
    <name type="scientific">Thelephora terrestris</name>
    <dbReference type="NCBI Taxonomy" id="56493"/>
    <lineage>
        <taxon>Eukaryota</taxon>
        <taxon>Fungi</taxon>
        <taxon>Dikarya</taxon>
        <taxon>Basidiomycota</taxon>
        <taxon>Agaricomycotina</taxon>
        <taxon>Agaricomycetes</taxon>
        <taxon>Thelephorales</taxon>
        <taxon>Thelephoraceae</taxon>
        <taxon>Thelephora</taxon>
    </lineage>
</organism>
<comment type="caution">
    <text evidence="2">The sequence shown here is derived from an EMBL/GenBank/DDBJ whole genome shotgun (WGS) entry which is preliminary data.</text>
</comment>
<evidence type="ECO:0000313" key="2">
    <source>
        <dbReference type="EMBL" id="KAF9782720.1"/>
    </source>
</evidence>
<proteinExistence type="predicted"/>
<keyword evidence="1" id="KW-0732">Signal</keyword>
<evidence type="ECO:0000313" key="3">
    <source>
        <dbReference type="Proteomes" id="UP000736335"/>
    </source>
</evidence>
<evidence type="ECO:0000256" key="1">
    <source>
        <dbReference type="SAM" id="SignalP"/>
    </source>
</evidence>
<dbReference type="AlphaFoldDB" id="A0A9P6HAQ5"/>
<feature type="chain" id="PRO_5040202388" description="Exportin-2 central domain-containing protein" evidence="1">
    <location>
        <begin position="19"/>
        <end position="727"/>
    </location>
</feature>
<reference evidence="2" key="2">
    <citation type="submission" date="2020-11" db="EMBL/GenBank/DDBJ databases">
        <authorList>
            <consortium name="DOE Joint Genome Institute"/>
            <person name="Kuo A."/>
            <person name="Miyauchi S."/>
            <person name="Kiss E."/>
            <person name="Drula E."/>
            <person name="Kohler A."/>
            <person name="Sanchez-Garcia M."/>
            <person name="Andreopoulos B."/>
            <person name="Barry K.W."/>
            <person name="Bonito G."/>
            <person name="Buee M."/>
            <person name="Carver A."/>
            <person name="Chen C."/>
            <person name="Cichocki N."/>
            <person name="Clum A."/>
            <person name="Culley D."/>
            <person name="Crous P.W."/>
            <person name="Fauchery L."/>
            <person name="Girlanda M."/>
            <person name="Hayes R."/>
            <person name="Keri Z."/>
            <person name="Labutti K."/>
            <person name="Lipzen A."/>
            <person name="Lombard V."/>
            <person name="Magnuson J."/>
            <person name="Maillard F."/>
            <person name="Morin E."/>
            <person name="Murat C."/>
            <person name="Nolan M."/>
            <person name="Ohm R."/>
            <person name="Pangilinan J."/>
            <person name="Pereira M."/>
            <person name="Perotto S."/>
            <person name="Peter M."/>
            <person name="Riley R."/>
            <person name="Sitrit Y."/>
            <person name="Stielow B."/>
            <person name="Szollosi G."/>
            <person name="Zifcakova L."/>
            <person name="Stursova M."/>
            <person name="Spatafora J.W."/>
            <person name="Tedersoo L."/>
            <person name="Vaario L.-M."/>
            <person name="Yamada A."/>
            <person name="Yan M."/>
            <person name="Wang P."/>
            <person name="Xu J."/>
            <person name="Bruns T."/>
            <person name="Baldrian P."/>
            <person name="Vilgalys R."/>
            <person name="Henrissat B."/>
            <person name="Grigoriev I.V."/>
            <person name="Hibbett D."/>
            <person name="Nagy L.G."/>
            <person name="Martin F.M."/>
        </authorList>
    </citation>
    <scope>NUCLEOTIDE SEQUENCE</scope>
    <source>
        <strain evidence="2">UH-Tt-Lm1</strain>
    </source>
</reference>